<evidence type="ECO:0000313" key="1">
    <source>
        <dbReference type="EMBL" id="QFX97179.1"/>
    </source>
</evidence>
<dbReference type="AlphaFoldDB" id="A0A5P9XU38"/>
<protein>
    <submittedName>
        <fullName evidence="1">Uncharacterized protein</fullName>
    </submittedName>
</protein>
<sequence length="274" mass="30397">MTSKRGRKPVIPTSAAIPEQLQRAFEIIVAYDSSQRLQFGHPDDLIRAIRDAPTLEEQNRLKRAWADQPAPTIEGCPPTGLPALDRALPYVIGGINHARVLPLYLISVIKDDSDLGEYARRENALRAVKDGMDKAVELLKGVRQEHMAAIVAKLAEIVPLGVAHHLEIETNQAPGKLDPKQLEAFATLNEVDPRDNWPLTPVQKHAYGQSRGASVFRTLDRYISKGAPKQTRIIIDLAALAGITIKPNEITAWRKSDNTEITSGCLKRQFREIT</sequence>
<organism evidence="1 2">
    <name type="scientific">Acidithiobacillus thiooxidans ATCC 19377</name>
    <dbReference type="NCBI Taxonomy" id="637390"/>
    <lineage>
        <taxon>Bacteria</taxon>
        <taxon>Pseudomonadati</taxon>
        <taxon>Pseudomonadota</taxon>
        <taxon>Acidithiobacillia</taxon>
        <taxon>Acidithiobacillales</taxon>
        <taxon>Acidithiobacillaceae</taxon>
        <taxon>Acidithiobacillus</taxon>
    </lineage>
</organism>
<dbReference type="EMBL" id="CP045571">
    <property type="protein sequence ID" value="QFX97179.1"/>
    <property type="molecule type" value="Genomic_DNA"/>
</dbReference>
<dbReference type="KEGG" id="atx:GCD22_03065"/>
<dbReference type="Proteomes" id="UP000363590">
    <property type="component" value="Chromosome"/>
</dbReference>
<evidence type="ECO:0000313" key="2">
    <source>
        <dbReference type="Proteomes" id="UP000363590"/>
    </source>
</evidence>
<accession>A0A5P9XU38</accession>
<dbReference type="GeneID" id="60697289"/>
<name>A0A5P9XU38_ACITH</name>
<gene>
    <name evidence="1" type="ORF">GCD22_03065</name>
</gene>
<dbReference type="RefSeq" id="WP_031572220.1">
    <property type="nucleotide sequence ID" value="NZ_CP045571.1"/>
</dbReference>
<reference evidence="1 2" key="1">
    <citation type="submission" date="2019-10" db="EMBL/GenBank/DDBJ databases">
        <authorList>
            <person name="Wang R."/>
        </authorList>
    </citation>
    <scope>NUCLEOTIDE SEQUENCE [LARGE SCALE GENOMIC DNA]</scope>
    <source>
        <strain evidence="1 2">ATCC 19377</strain>
    </source>
</reference>
<proteinExistence type="predicted"/>